<dbReference type="GO" id="GO:0015035">
    <property type="term" value="F:protein-disulfide reductase activity"/>
    <property type="evidence" value="ECO:0007669"/>
    <property type="project" value="InterPro"/>
</dbReference>
<evidence type="ECO:0000313" key="11">
    <source>
        <dbReference type="EMBL" id="AZF73385.1"/>
    </source>
</evidence>
<dbReference type="Gene3D" id="3.40.30.10">
    <property type="entry name" value="Glutaredoxin"/>
    <property type="match status" value="1"/>
</dbReference>
<dbReference type="InterPro" id="IPR036249">
    <property type="entry name" value="Thioredoxin-like_sf"/>
</dbReference>
<dbReference type="GeneID" id="44129342"/>
<dbReference type="RefSeq" id="WP_009990670.1">
    <property type="nucleotide sequence ID" value="NZ_CP011055.2"/>
</dbReference>
<evidence type="ECO:0000313" key="8">
    <source>
        <dbReference type="EMBL" id="AKA79065.1"/>
    </source>
</evidence>
<evidence type="ECO:0000256" key="2">
    <source>
        <dbReference type="ARBA" id="ARBA00022982"/>
    </source>
</evidence>
<reference evidence="20 21" key="2">
    <citation type="journal article" date="2018" name="Proc. Natl. Acad. Sci. U.S.A.">
        <title>Nonmutational mechanism of inheritance in the Archaeon Sulfolobus solfataricus.</title>
        <authorList>
            <person name="Payne S."/>
            <person name="McCarthy S."/>
            <person name="Johnson T."/>
            <person name="North E."/>
            <person name="Blum P."/>
        </authorList>
    </citation>
    <scope>NUCLEOTIDE SEQUENCE [LARGE SCALE GENOMIC DNA]</scope>
    <source>
        <strain evidence="10 20">SARC-H</strain>
        <strain evidence="11 24">SARC-I</strain>
        <strain evidence="13 25">SARC-N</strain>
        <strain evidence="14 26">SARC-O</strain>
        <strain evidence="15 21">SUL120</strain>
        <strain evidence="9 22">SULG</strain>
        <strain evidence="12 23">SULM</strain>
    </source>
</reference>
<dbReference type="Proteomes" id="UP000033057">
    <property type="component" value="Chromosome"/>
</dbReference>
<evidence type="ECO:0000313" key="20">
    <source>
        <dbReference type="Proteomes" id="UP000267993"/>
    </source>
</evidence>
<evidence type="ECO:0000256" key="1">
    <source>
        <dbReference type="ARBA" id="ARBA00022448"/>
    </source>
</evidence>
<gene>
    <name evidence="7" type="primary">trxA</name>
    <name evidence="16" type="ORF">HFC64_13355</name>
    <name evidence="8" type="ORF">SULA_1386</name>
    <name evidence="6" type="ORF">SULB_1387</name>
    <name evidence="7" type="ORF">SULC_1385</name>
    <name evidence="9" type="ORF">SULG_06880</name>
    <name evidence="10" type="ORF">SULH_06880</name>
    <name evidence="11" type="ORF">SULI_06880</name>
    <name evidence="12" type="ORF">SULM_06880</name>
    <name evidence="13" type="ORF">SULN_06880</name>
    <name evidence="14" type="ORF">SULO_06890</name>
    <name evidence="15" type="ORF">SULZ_07125</name>
</gene>
<dbReference type="EMBL" id="CP033236">
    <property type="protein sequence ID" value="AZF70765.1"/>
    <property type="molecule type" value="Genomic_DNA"/>
</dbReference>
<dbReference type="EMBL" id="CP033238">
    <property type="protein sequence ID" value="AZF76009.1"/>
    <property type="molecule type" value="Genomic_DNA"/>
</dbReference>
<dbReference type="EMBL" id="CP011055">
    <property type="protein sequence ID" value="AKA73676.1"/>
    <property type="molecule type" value="Genomic_DNA"/>
</dbReference>
<keyword evidence="4" id="KW-0676">Redox-active center</keyword>
<dbReference type="KEGG" id="ssol:SULB_1387"/>
<evidence type="ECO:0000259" key="5">
    <source>
        <dbReference type="PROSITE" id="PS51352"/>
    </source>
</evidence>
<dbReference type="Proteomes" id="UP000033106">
    <property type="component" value="Chromosome"/>
</dbReference>
<reference evidence="16 27" key="4">
    <citation type="journal article" date="2020" name="Nat. Commun.">
        <title>The structures of two archaeal type IV pili illuminate evolutionary relationships.</title>
        <authorList>
            <person name="Wang F."/>
            <person name="Baquero D.P."/>
            <person name="Su Z."/>
            <person name="Beltran L.C."/>
            <person name="Prangishvili D."/>
            <person name="Krupovic M."/>
            <person name="Egelman E.H."/>
        </authorList>
    </citation>
    <scope>NUCLEOTIDE SEQUENCE [LARGE SCALE GENOMIC DNA]</scope>
    <source>
        <strain evidence="16 27">POZ149</strain>
    </source>
</reference>
<dbReference type="PATRIC" id="fig|2287.6.peg.1433"/>
<dbReference type="Proteomes" id="UP000594632">
    <property type="component" value="Chromosome"/>
</dbReference>
<organism evidence="7 17">
    <name type="scientific">Saccharolobus solfataricus</name>
    <name type="common">Sulfolobus solfataricus</name>
    <dbReference type="NCBI Taxonomy" id="2287"/>
    <lineage>
        <taxon>Archaea</taxon>
        <taxon>Thermoproteota</taxon>
        <taxon>Thermoprotei</taxon>
        <taxon>Sulfolobales</taxon>
        <taxon>Sulfolobaceae</taxon>
        <taxon>Saccharolobus</taxon>
    </lineage>
</organism>
<dbReference type="SUPFAM" id="SSF52833">
    <property type="entry name" value="Thioredoxin-like"/>
    <property type="match status" value="1"/>
</dbReference>
<dbReference type="Proteomes" id="UP000267993">
    <property type="component" value="Chromosome"/>
</dbReference>
<evidence type="ECO:0000313" key="22">
    <source>
        <dbReference type="Proteomes" id="UP000273194"/>
    </source>
</evidence>
<evidence type="ECO:0000313" key="14">
    <source>
        <dbReference type="EMBL" id="AZF81223.1"/>
    </source>
</evidence>
<dbReference type="EMBL" id="CP011056">
    <property type="protein sequence ID" value="AKA76373.1"/>
    <property type="molecule type" value="Genomic_DNA"/>
</dbReference>
<dbReference type="InterPro" id="IPR017937">
    <property type="entry name" value="Thioredoxin_CS"/>
</dbReference>
<dbReference type="EMBL" id="CP011057">
    <property type="protein sequence ID" value="AKA79065.1"/>
    <property type="molecule type" value="Genomic_DNA"/>
</dbReference>
<evidence type="ECO:0000256" key="4">
    <source>
        <dbReference type="ARBA" id="ARBA00023284"/>
    </source>
</evidence>
<evidence type="ECO:0000313" key="25">
    <source>
        <dbReference type="Proteomes" id="UP000278715"/>
    </source>
</evidence>
<dbReference type="KEGG" id="ssoa:SULA_1386"/>
<evidence type="ECO:0000313" key="17">
    <source>
        <dbReference type="Proteomes" id="UP000033057"/>
    </source>
</evidence>
<evidence type="ECO:0000313" key="16">
    <source>
        <dbReference type="EMBL" id="QPG50665.1"/>
    </source>
</evidence>
<evidence type="ECO:0000313" key="7">
    <source>
        <dbReference type="EMBL" id="AKA76373.1"/>
    </source>
</evidence>
<dbReference type="EMBL" id="CP033241">
    <property type="protein sequence ID" value="AZF83860.1"/>
    <property type="molecule type" value="Genomic_DNA"/>
</dbReference>
<dbReference type="PROSITE" id="PS51352">
    <property type="entry name" value="THIOREDOXIN_2"/>
    <property type="match status" value="1"/>
</dbReference>
<dbReference type="PANTHER" id="PTHR45663">
    <property type="entry name" value="GEO12009P1"/>
    <property type="match status" value="1"/>
</dbReference>
<dbReference type="PROSITE" id="PS00194">
    <property type="entry name" value="THIOREDOXIN_1"/>
    <property type="match status" value="1"/>
</dbReference>
<dbReference type="InterPro" id="IPR005746">
    <property type="entry name" value="Thioredoxin"/>
</dbReference>
<dbReference type="Proteomes" id="UP000273443">
    <property type="component" value="Chromosome"/>
</dbReference>
<dbReference type="Pfam" id="PF00085">
    <property type="entry name" value="Thioredoxin"/>
    <property type="match status" value="1"/>
</dbReference>
<dbReference type="Proteomes" id="UP000033085">
    <property type="component" value="Chromosome"/>
</dbReference>
<evidence type="ECO:0000313" key="19">
    <source>
        <dbReference type="Proteomes" id="UP000033106"/>
    </source>
</evidence>
<dbReference type="KEGG" id="ssof:SULC_1385"/>
<evidence type="ECO:0000313" key="27">
    <source>
        <dbReference type="Proteomes" id="UP000594632"/>
    </source>
</evidence>
<name>A0A0E3JXE7_SACSO</name>
<evidence type="ECO:0000313" key="23">
    <source>
        <dbReference type="Proteomes" id="UP000273443"/>
    </source>
</evidence>
<dbReference type="AlphaFoldDB" id="A0A0E3JXE7"/>
<feature type="domain" description="Thioredoxin" evidence="5">
    <location>
        <begin position="20"/>
        <end position="133"/>
    </location>
</feature>
<reference evidence="17 18" key="1">
    <citation type="journal article" date="2015" name="Genome Announc.">
        <title>Complete Genome Sequence of Sulfolobus solfataricus Strain 98/2 and Evolved Derivatives.</title>
        <authorList>
            <person name="McCarthy S."/>
            <person name="Gradnigo J."/>
            <person name="Johnson T."/>
            <person name="Payne S."/>
            <person name="Lipzen A."/>
            <person name="Martin J."/>
            <person name="Schackwitz W."/>
            <person name="Moriyama E."/>
            <person name="Blum P."/>
        </authorList>
    </citation>
    <scope>NUCLEOTIDE SEQUENCE [LARGE SCALE GENOMIC DNA]</scope>
    <source>
        <strain evidence="17">98/2 SULC</strain>
        <strain evidence="6">SARC-B</strain>
        <strain evidence="7">SARC-C</strain>
        <strain evidence="8 19">SULA</strain>
        <strain evidence="18">SULB</strain>
    </source>
</reference>
<evidence type="ECO:0000313" key="18">
    <source>
        <dbReference type="Proteomes" id="UP000033085"/>
    </source>
</evidence>
<dbReference type="Proteomes" id="UP000269431">
    <property type="component" value="Chromosome"/>
</dbReference>
<evidence type="ECO:0000313" key="24">
    <source>
        <dbReference type="Proteomes" id="UP000275843"/>
    </source>
</evidence>
<dbReference type="Proteomes" id="UP000278715">
    <property type="component" value="Chromosome"/>
</dbReference>
<evidence type="ECO:0000313" key="26">
    <source>
        <dbReference type="Proteomes" id="UP000282269"/>
    </source>
</evidence>
<protein>
    <submittedName>
        <fullName evidence="7">Thioredoxin</fullName>
    </submittedName>
</protein>
<dbReference type="Proteomes" id="UP000275843">
    <property type="component" value="Chromosome"/>
</dbReference>
<sequence>MSEIDSLIKEVAERLQKKAEEYGKKKEDVTLVLTEENFDEVIKNNKLVLVDCWAEWCAPCHLYEPIYKKVAEKYKGKAVFGRLNVDENQKIADKYSVLNIPTTLIFVNGQLVDSLVGAVDEDTLESTVNKYLK</sequence>
<dbReference type="EMBL" id="CP033239">
    <property type="protein sequence ID" value="AZF78619.1"/>
    <property type="molecule type" value="Genomic_DNA"/>
</dbReference>
<reference evidence="7" key="3">
    <citation type="submission" date="2018-10" db="EMBL/GenBank/DDBJ databases">
        <authorList>
            <person name="McCarthy S."/>
            <person name="Gradnigo J."/>
            <person name="Johnson T."/>
            <person name="Payne S."/>
            <person name="Lipzen A."/>
            <person name="Schackwitz W."/>
            <person name="Martin J."/>
            <person name="Moriyama E."/>
            <person name="Blum P."/>
        </authorList>
    </citation>
    <scope>NUCLEOTIDE SEQUENCE</scope>
    <source>
        <strain evidence="6">SARC-B</strain>
        <strain evidence="7">SARC-C</strain>
        <strain evidence="8">SULA</strain>
    </source>
</reference>
<keyword evidence="2" id="KW-0249">Electron transport</keyword>
<evidence type="ECO:0000313" key="10">
    <source>
        <dbReference type="EMBL" id="AZF70765.1"/>
    </source>
</evidence>
<evidence type="ECO:0000313" key="21">
    <source>
        <dbReference type="Proteomes" id="UP000269431"/>
    </source>
</evidence>
<dbReference type="NCBIfam" id="TIGR01068">
    <property type="entry name" value="thioredoxin"/>
    <property type="match status" value="1"/>
</dbReference>
<keyword evidence="1" id="KW-0813">Transport</keyword>
<accession>A0A0E3JXE7</accession>
<evidence type="ECO:0000313" key="9">
    <source>
        <dbReference type="EMBL" id="AZF68145.1"/>
    </source>
</evidence>
<dbReference type="Proteomes" id="UP000273194">
    <property type="component" value="Chromosome"/>
</dbReference>
<proteinExistence type="predicted"/>
<dbReference type="CDD" id="cd02947">
    <property type="entry name" value="TRX_family"/>
    <property type="match status" value="1"/>
</dbReference>
<dbReference type="PANTHER" id="PTHR45663:SF11">
    <property type="entry name" value="GEO12009P1"/>
    <property type="match status" value="1"/>
</dbReference>
<evidence type="ECO:0000313" key="15">
    <source>
        <dbReference type="EMBL" id="AZF83860.1"/>
    </source>
</evidence>
<dbReference type="GO" id="GO:0005737">
    <property type="term" value="C:cytoplasm"/>
    <property type="evidence" value="ECO:0007669"/>
    <property type="project" value="TreeGrafter"/>
</dbReference>
<dbReference type="EMBL" id="CP050869">
    <property type="protein sequence ID" value="QPG50665.1"/>
    <property type="molecule type" value="Genomic_DNA"/>
</dbReference>
<evidence type="ECO:0000313" key="13">
    <source>
        <dbReference type="EMBL" id="AZF78619.1"/>
    </source>
</evidence>
<dbReference type="EMBL" id="CP033240">
    <property type="protein sequence ID" value="AZF81223.1"/>
    <property type="molecule type" value="Genomic_DNA"/>
</dbReference>
<evidence type="ECO:0000313" key="12">
    <source>
        <dbReference type="EMBL" id="AZF76009.1"/>
    </source>
</evidence>
<dbReference type="EMBL" id="CP033235">
    <property type="protein sequence ID" value="AZF68145.1"/>
    <property type="molecule type" value="Genomic_DNA"/>
</dbReference>
<keyword evidence="3" id="KW-1015">Disulfide bond</keyword>
<dbReference type="EMBL" id="CP033237">
    <property type="protein sequence ID" value="AZF73385.1"/>
    <property type="molecule type" value="Genomic_DNA"/>
</dbReference>
<evidence type="ECO:0000256" key="3">
    <source>
        <dbReference type="ARBA" id="ARBA00023157"/>
    </source>
</evidence>
<evidence type="ECO:0000313" key="6">
    <source>
        <dbReference type="EMBL" id="AKA73676.1"/>
    </source>
</evidence>
<dbReference type="InterPro" id="IPR013766">
    <property type="entry name" value="Thioredoxin_domain"/>
</dbReference>
<dbReference type="FunFam" id="3.40.30.10:FF:000001">
    <property type="entry name" value="Thioredoxin"/>
    <property type="match status" value="1"/>
</dbReference>
<dbReference type="Proteomes" id="UP000282269">
    <property type="component" value="Chromosome"/>
</dbReference>